<dbReference type="GO" id="GO:0005886">
    <property type="term" value="C:plasma membrane"/>
    <property type="evidence" value="ECO:0007669"/>
    <property type="project" value="UniProtKB-SubCell"/>
</dbReference>
<dbReference type="RefSeq" id="WP_250872410.1">
    <property type="nucleotide sequence ID" value="NZ_JALXFV010000002.1"/>
</dbReference>
<accession>A0ABD6AS02</accession>
<keyword evidence="8 14" id="KW-0812">Transmembrane</keyword>
<keyword evidence="4" id="KW-1003">Cell membrane</keyword>
<evidence type="ECO:0000259" key="16">
    <source>
        <dbReference type="Pfam" id="PF23951"/>
    </source>
</evidence>
<keyword evidence="19" id="KW-1185">Reference proteome</keyword>
<evidence type="ECO:0000256" key="1">
    <source>
        <dbReference type="ARBA" id="ARBA00004236"/>
    </source>
</evidence>
<evidence type="ECO:0000256" key="8">
    <source>
        <dbReference type="ARBA" id="ARBA00022692"/>
    </source>
</evidence>
<dbReference type="Proteomes" id="UP001597187">
    <property type="component" value="Unassembled WGS sequence"/>
</dbReference>
<dbReference type="NCBIfam" id="TIGR04126">
    <property type="entry name" value="PGF_CTERM"/>
    <property type="match status" value="1"/>
</dbReference>
<comment type="similarity">
    <text evidence="3">Belongs to the halobacterial S-layer protein family.</text>
</comment>
<feature type="domain" description="DUF7827" evidence="17">
    <location>
        <begin position="215"/>
        <end position="326"/>
    </location>
</feature>
<proteinExistence type="inferred from homology"/>
<gene>
    <name evidence="18" type="ORF">ACFSBT_03950</name>
</gene>
<dbReference type="GO" id="GO:0030115">
    <property type="term" value="C:S-layer"/>
    <property type="evidence" value="ECO:0007669"/>
    <property type="project" value="UniProtKB-SubCell"/>
</dbReference>
<keyword evidence="7" id="KW-0701">S-layer</keyword>
<keyword evidence="12" id="KW-0325">Glycoprotein</keyword>
<dbReference type="AlphaFoldDB" id="A0ABD6AS02"/>
<evidence type="ECO:0000256" key="9">
    <source>
        <dbReference type="ARBA" id="ARBA00022729"/>
    </source>
</evidence>
<feature type="domain" description="DUF7282" evidence="16">
    <location>
        <begin position="601"/>
        <end position="715"/>
    </location>
</feature>
<dbReference type="Pfam" id="PF18204">
    <property type="entry name" value="PGF-CTERM"/>
    <property type="match status" value="1"/>
</dbReference>
<evidence type="ECO:0000256" key="11">
    <source>
        <dbReference type="ARBA" id="ARBA00023136"/>
    </source>
</evidence>
<keyword evidence="10 14" id="KW-1133">Transmembrane helix</keyword>
<evidence type="ECO:0000256" key="3">
    <source>
        <dbReference type="ARBA" id="ARBA00009327"/>
    </source>
</evidence>
<dbReference type="InterPro" id="IPR026452">
    <property type="entry name" value="Surf_glycop_sig_pep"/>
</dbReference>
<evidence type="ECO:0000256" key="7">
    <source>
        <dbReference type="ARBA" id="ARBA00022601"/>
    </source>
</evidence>
<feature type="compositionally biased region" description="Low complexity" evidence="13">
    <location>
        <begin position="846"/>
        <end position="883"/>
    </location>
</feature>
<dbReference type="InterPro" id="IPR026371">
    <property type="entry name" value="PGF_CTERM"/>
</dbReference>
<feature type="transmembrane region" description="Helical" evidence="14">
    <location>
        <begin position="890"/>
        <end position="908"/>
    </location>
</feature>
<feature type="domain" description="PGF-CTERM archaeal protein-sorting signal" evidence="15">
    <location>
        <begin position="888"/>
        <end position="910"/>
    </location>
</feature>
<comment type="caution">
    <text evidence="18">The sequence shown here is derived from an EMBL/GenBank/DDBJ whole genome shotgun (WGS) entry which is preliminary data.</text>
</comment>
<sequence length="912" mass="94500">MTGNNKVRSIFLAALMVFSVFGGAIALTGGVAAQSAANEELVDGDVVFIGQTVTYDNEGDEPGYTLVDSDGQLVKEYGSGEITLNIDGELITEGSYTLRVQGTDTEIDFTVSTQTISATFDGEDALETTSNRGSYRVTISSGDLPSDVSVSEIFSDSDVDGDSTNGFQVDVPTDGSLDLVDTLPDGLEEGETYDFNIEVVDTEATASASLGVGVTPDSGATFTQSAYTGVRGDVVEIPVNITNVGSSSTVTVTVGSEDVNYEAELEVSDGNGDDQVVILFNTYNTLDNGESAFSAAASGEDSVNVVGDEPSLDNILSADAAYDLETRIDDDLSDVAVLALNEGSIDSFDISTAPSAESFGSSTTVSAVENVSTDTGMVASEDYIVHRLEADGIFGAVESAGGFGDFIDSDDVTLEISETTANVNDNTDSVELSSSDVQFVTDGEGVSYVVVSSDVLGEDIATGQELETSLTLGADTNLVAEETTLNDTFDYVPRTAEFNTEEIDDTDTIVVRAEQNATISGESSVAPGTEFNFNVRSTTRDEPFLEPGQATVQEDGTFAVEFDFSGVAPNTTFEASLTGADLMNVNDVTDVPGVIEAPRTASVSIEDQETDGSSVVVASAELSDGGFITIHDATLVDEGDALGSVRGTSDYLESGSQSDVEISLDEPYEEDGTAIAMPHLDTNGNEEYDFVTSNGSDDLPYTSNGSAVTDSAELTVSNNTTGSASVTIEDQTTNGQYVVVAEAALPEGGFVTIHDGTLLDGATFESVRGTSEYLDGNATDVNITLDTPYTEDGTVIAMPHQDTNGNEAYDFVSSDGEDDGPYTSGDGGAAVTDDAQLTVGSGNESTDTGTEPTPGNETTTSDDPTTGTTDAPVTDEQTGTTPGDDGGQPGFGIVVALIALVAAALLAVRRDN</sequence>
<name>A0ABD6AS02_9EURY</name>
<dbReference type="NCBIfam" id="NF045517">
    <property type="entry name" value="halo_surf_dom"/>
    <property type="match status" value="1"/>
</dbReference>
<comment type="subcellular location">
    <subcellularLocation>
        <location evidence="1">Cell membrane</location>
    </subcellularLocation>
    <subcellularLocation>
        <location evidence="2">Secreted</location>
        <location evidence="2">Cell wall</location>
        <location evidence="2">S-layer</location>
    </subcellularLocation>
</comment>
<evidence type="ECO:0000259" key="15">
    <source>
        <dbReference type="Pfam" id="PF18204"/>
    </source>
</evidence>
<feature type="domain" description="DUF7282" evidence="16">
    <location>
        <begin position="724"/>
        <end position="838"/>
    </location>
</feature>
<evidence type="ECO:0000256" key="14">
    <source>
        <dbReference type="SAM" id="Phobius"/>
    </source>
</evidence>
<dbReference type="Pfam" id="PF23951">
    <property type="entry name" value="DUF7282"/>
    <property type="match status" value="2"/>
</dbReference>
<feature type="region of interest" description="Disordered" evidence="13">
    <location>
        <begin position="797"/>
        <end position="887"/>
    </location>
</feature>
<protein>
    <submittedName>
        <fullName evidence="18">BGTF surface domain-containing protein</fullName>
    </submittedName>
</protein>
<evidence type="ECO:0000256" key="2">
    <source>
        <dbReference type="ARBA" id="ARBA00004237"/>
    </source>
</evidence>
<evidence type="ECO:0000313" key="19">
    <source>
        <dbReference type="Proteomes" id="UP001597187"/>
    </source>
</evidence>
<evidence type="ECO:0000313" key="18">
    <source>
        <dbReference type="EMBL" id="MFD1512432.1"/>
    </source>
</evidence>
<keyword evidence="6" id="KW-0964">Secreted</keyword>
<keyword evidence="11 14" id="KW-0472">Membrane</keyword>
<evidence type="ECO:0000256" key="10">
    <source>
        <dbReference type="ARBA" id="ARBA00022989"/>
    </source>
</evidence>
<dbReference type="NCBIfam" id="TIGR04207">
    <property type="entry name" value="halo_sig_pep"/>
    <property type="match status" value="1"/>
</dbReference>
<evidence type="ECO:0000256" key="6">
    <source>
        <dbReference type="ARBA" id="ARBA00022525"/>
    </source>
</evidence>
<organism evidence="18 19">
    <name type="scientific">Halomarina rubra</name>
    <dbReference type="NCBI Taxonomy" id="2071873"/>
    <lineage>
        <taxon>Archaea</taxon>
        <taxon>Methanobacteriati</taxon>
        <taxon>Methanobacteriota</taxon>
        <taxon>Stenosarchaea group</taxon>
        <taxon>Halobacteria</taxon>
        <taxon>Halobacteriales</taxon>
        <taxon>Natronomonadaceae</taxon>
        <taxon>Halomarina</taxon>
    </lineage>
</organism>
<evidence type="ECO:0000256" key="5">
    <source>
        <dbReference type="ARBA" id="ARBA00022512"/>
    </source>
</evidence>
<keyword evidence="5" id="KW-0134">Cell wall</keyword>
<dbReference type="InterPro" id="IPR055706">
    <property type="entry name" value="Slg1/2_DUF7282"/>
</dbReference>
<dbReference type="Pfam" id="PF25162">
    <property type="entry name" value="DUF7827"/>
    <property type="match status" value="1"/>
</dbReference>
<evidence type="ECO:0000256" key="13">
    <source>
        <dbReference type="SAM" id="MobiDB-lite"/>
    </source>
</evidence>
<dbReference type="EMBL" id="JBHUDC010000002">
    <property type="protein sequence ID" value="MFD1512432.1"/>
    <property type="molecule type" value="Genomic_DNA"/>
</dbReference>
<evidence type="ECO:0000256" key="4">
    <source>
        <dbReference type="ARBA" id="ARBA00022475"/>
    </source>
</evidence>
<evidence type="ECO:0000256" key="12">
    <source>
        <dbReference type="ARBA" id="ARBA00023180"/>
    </source>
</evidence>
<keyword evidence="9" id="KW-0732">Signal</keyword>
<evidence type="ECO:0000259" key="17">
    <source>
        <dbReference type="Pfam" id="PF25162"/>
    </source>
</evidence>
<dbReference type="InterPro" id="IPR057149">
    <property type="entry name" value="DUF7827"/>
</dbReference>
<reference evidence="18 19" key="1">
    <citation type="journal article" date="2019" name="Int. J. Syst. Evol. Microbiol.">
        <title>The Global Catalogue of Microorganisms (GCM) 10K type strain sequencing project: providing services to taxonomists for standard genome sequencing and annotation.</title>
        <authorList>
            <consortium name="The Broad Institute Genomics Platform"/>
            <consortium name="The Broad Institute Genome Sequencing Center for Infectious Disease"/>
            <person name="Wu L."/>
            <person name="Ma J."/>
        </authorList>
    </citation>
    <scope>NUCLEOTIDE SEQUENCE [LARGE SCALE GENOMIC DNA]</scope>
    <source>
        <strain evidence="18 19">CGMCC 1.12563</strain>
    </source>
</reference>